<feature type="domain" description="Mannitol dehydrogenase N-terminal" evidence="8">
    <location>
        <begin position="36"/>
        <end position="285"/>
    </location>
</feature>
<feature type="domain" description="Mannitol dehydrogenase C-terminal" evidence="9">
    <location>
        <begin position="295"/>
        <end position="489"/>
    </location>
</feature>
<dbReference type="Gene3D" id="1.10.1040.10">
    <property type="entry name" value="N-(1-d-carboxylethyl)-l-norvaline Dehydrogenase, domain 2"/>
    <property type="match status" value="1"/>
</dbReference>
<dbReference type="PROSITE" id="PS00974">
    <property type="entry name" value="MANNITOL_DHGENASE"/>
    <property type="match status" value="1"/>
</dbReference>
<dbReference type="InterPro" id="IPR008927">
    <property type="entry name" value="6-PGluconate_DH-like_C_sf"/>
</dbReference>
<dbReference type="EMBL" id="CP041040">
    <property type="protein sequence ID" value="QDE33380.1"/>
    <property type="molecule type" value="Genomic_DNA"/>
</dbReference>
<dbReference type="SUPFAM" id="SSF51735">
    <property type="entry name" value="NAD(P)-binding Rossmann-fold domains"/>
    <property type="match status" value="1"/>
</dbReference>
<reference evidence="10 11" key="1">
    <citation type="submission" date="2019-06" db="EMBL/GenBank/DDBJ databases">
        <title>Complete genome of Microbacterium foliorum M2.</title>
        <authorList>
            <person name="Cao G."/>
        </authorList>
    </citation>
    <scope>NUCLEOTIDE SEQUENCE [LARGE SCALE GENOMIC DNA]</scope>
    <source>
        <strain evidence="10 11">M2</strain>
    </source>
</reference>
<dbReference type="InterPro" id="IPR000669">
    <property type="entry name" value="Mannitol_DH"/>
</dbReference>
<dbReference type="GO" id="GO:0008926">
    <property type="term" value="F:mannitol-1-phosphate 5-dehydrogenase activity"/>
    <property type="evidence" value="ECO:0007669"/>
    <property type="project" value="UniProtKB-EC"/>
</dbReference>
<proteinExistence type="inferred from homology"/>
<feature type="region of interest" description="Disordered" evidence="7">
    <location>
        <begin position="1"/>
        <end position="26"/>
    </location>
</feature>
<dbReference type="Proteomes" id="UP000316125">
    <property type="component" value="Chromosome"/>
</dbReference>
<evidence type="ECO:0000259" key="9">
    <source>
        <dbReference type="Pfam" id="PF08125"/>
    </source>
</evidence>
<comment type="catalytic activity">
    <reaction evidence="6">
        <text>D-mannitol 1-phosphate + NAD(+) = beta-D-fructose 6-phosphate + NADH + H(+)</text>
        <dbReference type="Rhea" id="RHEA:19661"/>
        <dbReference type="ChEBI" id="CHEBI:15378"/>
        <dbReference type="ChEBI" id="CHEBI:57540"/>
        <dbReference type="ChEBI" id="CHEBI:57634"/>
        <dbReference type="ChEBI" id="CHEBI:57945"/>
        <dbReference type="ChEBI" id="CHEBI:61381"/>
        <dbReference type="EC" id="1.1.1.17"/>
    </reaction>
</comment>
<dbReference type="Pfam" id="PF01232">
    <property type="entry name" value="Mannitol_dh"/>
    <property type="match status" value="1"/>
</dbReference>
<evidence type="ECO:0000256" key="7">
    <source>
        <dbReference type="SAM" id="MobiDB-lite"/>
    </source>
</evidence>
<name>A0A4Y5YKR1_9MICO</name>
<evidence type="ECO:0000256" key="4">
    <source>
        <dbReference type="ARBA" id="ARBA00023002"/>
    </source>
</evidence>
<dbReference type="InterPro" id="IPR013328">
    <property type="entry name" value="6PGD_dom2"/>
</dbReference>
<dbReference type="Pfam" id="PF08125">
    <property type="entry name" value="Mannitol_dh_C"/>
    <property type="match status" value="1"/>
</dbReference>
<evidence type="ECO:0000256" key="5">
    <source>
        <dbReference type="ARBA" id="ARBA00023027"/>
    </source>
</evidence>
<dbReference type="InterPro" id="IPR023027">
    <property type="entry name" value="Mannitol_DH_CS"/>
</dbReference>
<protein>
    <recommendedName>
        <fullName evidence="3">Mannitol-1-phosphate 5-dehydrogenase</fullName>
        <ecNumber evidence="2">1.1.1.17</ecNumber>
    </recommendedName>
</protein>
<keyword evidence="5" id="KW-0520">NAD</keyword>
<keyword evidence="4" id="KW-0560">Oxidoreductase</keyword>
<dbReference type="InterPro" id="IPR013118">
    <property type="entry name" value="Mannitol_DH_C"/>
</dbReference>
<evidence type="ECO:0000313" key="11">
    <source>
        <dbReference type="Proteomes" id="UP000316125"/>
    </source>
</evidence>
<dbReference type="GO" id="GO:0019594">
    <property type="term" value="P:mannitol metabolic process"/>
    <property type="evidence" value="ECO:0007669"/>
    <property type="project" value="InterPro"/>
</dbReference>
<dbReference type="InterPro" id="IPR050988">
    <property type="entry name" value="Mannitol_DH/Oxidoreductase"/>
</dbReference>
<sequence>MRGPERRSHRVSIPAPALRRTTSATASPLVAPTDAGILHLGLGSFHRAHQAVYTAAALQSAGGDWGIIGVASRSRSIVDAMHAQDMLYSVATISPGSTSLTIPGVHTDAFVGAEQPERVIAQIADPGIRIVTLTVTENGYSYSPATQRLDLDDDTVRADLRGGAARSTIGQLARGLQARAAAGGAPISILSCDNLSANGKHTEKLVREFLHELPGSEGSDALAFLDRSVSFPSSMVDRIVPSTTAELRTRVSALLGATDDIPVPAEPFTMWAIEDRFAGGRPAWEAGGAVFTDEVARYEQMKVRLLNGTHSLIAYLGALSGVGTIPEAIGLDGIESAARAVLRDEYEPSIEVPSGVDIRAYESELFERWANSALGHRTSQVGTDGSVKLRQRIPEPALLALRNGEMPHLIALTVAGYLSCIAPLPGFDPGPHAAAMTDGARERLAGYAATARNGRELAQRVIAELHLFGDELGSQDAFIARVGELVDTIQRRGVNAAIWDAVSASQTSTSALTRAEEMQP</sequence>
<evidence type="ECO:0000256" key="1">
    <source>
        <dbReference type="ARBA" id="ARBA00006541"/>
    </source>
</evidence>
<dbReference type="EC" id="1.1.1.17" evidence="2"/>
<organism evidence="10 11">
    <name type="scientific">Microbacterium foliorum</name>
    <dbReference type="NCBI Taxonomy" id="104336"/>
    <lineage>
        <taxon>Bacteria</taxon>
        <taxon>Bacillati</taxon>
        <taxon>Actinomycetota</taxon>
        <taxon>Actinomycetes</taxon>
        <taxon>Micrococcales</taxon>
        <taxon>Microbacteriaceae</taxon>
        <taxon>Microbacterium</taxon>
    </lineage>
</organism>
<evidence type="ECO:0000313" key="10">
    <source>
        <dbReference type="EMBL" id="QDE33380.1"/>
    </source>
</evidence>
<evidence type="ECO:0000256" key="6">
    <source>
        <dbReference type="ARBA" id="ARBA00048615"/>
    </source>
</evidence>
<dbReference type="PANTHER" id="PTHR43362">
    <property type="entry name" value="MANNITOL DEHYDROGENASE DSF1-RELATED"/>
    <property type="match status" value="1"/>
</dbReference>
<dbReference type="InterPro" id="IPR013131">
    <property type="entry name" value="Mannitol_DH_N"/>
</dbReference>
<dbReference type="AlphaFoldDB" id="A0A4Y5YKR1"/>
<dbReference type="Gene3D" id="3.40.50.720">
    <property type="entry name" value="NAD(P)-binding Rossmann-like Domain"/>
    <property type="match status" value="1"/>
</dbReference>
<evidence type="ECO:0000256" key="2">
    <source>
        <dbReference type="ARBA" id="ARBA00012939"/>
    </source>
</evidence>
<accession>A0A4Y5YKR1</accession>
<dbReference type="SUPFAM" id="SSF48179">
    <property type="entry name" value="6-phosphogluconate dehydrogenase C-terminal domain-like"/>
    <property type="match status" value="1"/>
</dbReference>
<evidence type="ECO:0000256" key="3">
    <source>
        <dbReference type="ARBA" id="ARBA00016219"/>
    </source>
</evidence>
<dbReference type="InterPro" id="IPR036291">
    <property type="entry name" value="NAD(P)-bd_dom_sf"/>
</dbReference>
<dbReference type="PRINTS" id="PR00084">
    <property type="entry name" value="MTLDHDRGNASE"/>
</dbReference>
<dbReference type="PANTHER" id="PTHR43362:SF1">
    <property type="entry name" value="MANNITOL DEHYDROGENASE 2-RELATED"/>
    <property type="match status" value="1"/>
</dbReference>
<comment type="similarity">
    <text evidence="1">Belongs to the mannitol dehydrogenase family.</text>
</comment>
<evidence type="ECO:0000259" key="8">
    <source>
        <dbReference type="Pfam" id="PF01232"/>
    </source>
</evidence>
<dbReference type="OrthoDB" id="271711at2"/>
<gene>
    <name evidence="10" type="ORF">FIV50_00270</name>
</gene>